<gene>
    <name evidence="1" type="ORF">PR003_g17927</name>
</gene>
<reference evidence="1 2" key="1">
    <citation type="submission" date="2018-08" db="EMBL/GenBank/DDBJ databases">
        <title>Genomic investigation of the strawberry pathogen Phytophthora fragariae indicates pathogenicity is determined by transcriptional variation in three key races.</title>
        <authorList>
            <person name="Adams T.M."/>
            <person name="Armitage A.D."/>
            <person name="Sobczyk M.K."/>
            <person name="Bates H.J."/>
            <person name="Dunwell J.M."/>
            <person name="Nellist C.F."/>
            <person name="Harrison R.J."/>
        </authorList>
    </citation>
    <scope>NUCLEOTIDE SEQUENCE [LARGE SCALE GENOMIC DNA]</scope>
    <source>
        <strain evidence="1 2">SCRP333</strain>
    </source>
</reference>
<evidence type="ECO:0000313" key="2">
    <source>
        <dbReference type="Proteomes" id="UP000434957"/>
    </source>
</evidence>
<dbReference type="AlphaFoldDB" id="A0A6A4E817"/>
<organism evidence="1 2">
    <name type="scientific">Phytophthora rubi</name>
    <dbReference type="NCBI Taxonomy" id="129364"/>
    <lineage>
        <taxon>Eukaryota</taxon>
        <taxon>Sar</taxon>
        <taxon>Stramenopiles</taxon>
        <taxon>Oomycota</taxon>
        <taxon>Peronosporomycetes</taxon>
        <taxon>Peronosporales</taxon>
        <taxon>Peronosporaceae</taxon>
        <taxon>Phytophthora</taxon>
    </lineage>
</organism>
<dbReference type="EMBL" id="QXFT01001401">
    <property type="protein sequence ID" value="KAE9319606.1"/>
    <property type="molecule type" value="Genomic_DNA"/>
</dbReference>
<comment type="caution">
    <text evidence="1">The sequence shown here is derived from an EMBL/GenBank/DDBJ whole genome shotgun (WGS) entry which is preliminary data.</text>
</comment>
<evidence type="ECO:0008006" key="3">
    <source>
        <dbReference type="Google" id="ProtNLM"/>
    </source>
</evidence>
<evidence type="ECO:0000313" key="1">
    <source>
        <dbReference type="EMBL" id="KAE9319606.1"/>
    </source>
</evidence>
<sequence>MAVAGEVFYVAETGIMMIEWRKCFLKLFDNRFSGLEHSDLMWIAYLDPRVGKRMSHLNPADKQSACDALIAAASELASEYGPPRCEGDEGGGSTHQTPVQVAQEARSFMDDYMFGPDEIPEQQSDLESACADEFTLYLSEIKIVKQKNDPFLWWRVNGSK</sequence>
<name>A0A6A4E817_9STRA</name>
<protein>
    <recommendedName>
        <fullName evidence="3">HAT C-terminal dimerisation domain-containing protein</fullName>
    </recommendedName>
</protein>
<dbReference type="Proteomes" id="UP000434957">
    <property type="component" value="Unassembled WGS sequence"/>
</dbReference>
<keyword evidence="2" id="KW-1185">Reference proteome</keyword>
<proteinExistence type="predicted"/>
<accession>A0A6A4E817</accession>